<organism evidence="4 5">
    <name type="scientific">Kurthia sibirica</name>
    <dbReference type="NCBI Taxonomy" id="202750"/>
    <lineage>
        <taxon>Bacteria</taxon>
        <taxon>Bacillati</taxon>
        <taxon>Bacillota</taxon>
        <taxon>Bacilli</taxon>
        <taxon>Bacillales</taxon>
        <taxon>Caryophanaceae</taxon>
        <taxon>Kurthia</taxon>
    </lineage>
</organism>
<reference evidence="4 5" key="1">
    <citation type="submission" date="2018-05" db="EMBL/GenBank/DDBJ databases">
        <title>Kurthia sibirica genome sequence.</title>
        <authorList>
            <person name="Maclea K.S."/>
            <person name="Goen A.E."/>
        </authorList>
    </citation>
    <scope>NUCLEOTIDE SEQUENCE [LARGE SCALE GENOMIC DNA]</scope>
    <source>
        <strain evidence="4 5">ATCC 49154</strain>
    </source>
</reference>
<dbReference type="Proteomes" id="UP000245938">
    <property type="component" value="Unassembled WGS sequence"/>
</dbReference>
<feature type="region of interest" description="Disordered" evidence="1">
    <location>
        <begin position="59"/>
        <end position="116"/>
    </location>
</feature>
<comment type="caution">
    <text evidence="4">The sequence shown here is derived from an EMBL/GenBank/DDBJ whole genome shotgun (WGS) entry which is preliminary data.</text>
</comment>
<dbReference type="InterPro" id="IPR009988">
    <property type="entry name" value="DUF1510"/>
</dbReference>
<feature type="compositionally biased region" description="Basic and acidic residues" evidence="1">
    <location>
        <begin position="68"/>
        <end position="106"/>
    </location>
</feature>
<protein>
    <recommendedName>
        <fullName evidence="3">DUF1510 domain-containing protein</fullName>
    </recommendedName>
</protein>
<name>A0A2U3AJV8_9BACL</name>
<dbReference type="Pfam" id="PF07423">
    <property type="entry name" value="DUF1510"/>
    <property type="match status" value="1"/>
</dbReference>
<evidence type="ECO:0000259" key="3">
    <source>
        <dbReference type="Pfam" id="PF07423"/>
    </source>
</evidence>
<feature type="compositionally biased region" description="Basic and acidic residues" evidence="1">
    <location>
        <begin position="139"/>
        <end position="153"/>
    </location>
</feature>
<dbReference type="RefSeq" id="WP_109306525.1">
    <property type="nucleotide sequence ID" value="NZ_BJUF01000007.1"/>
</dbReference>
<dbReference type="OrthoDB" id="2168558at2"/>
<keyword evidence="2" id="KW-0812">Transmembrane</keyword>
<gene>
    <name evidence="4" type="ORF">DEX24_11230</name>
</gene>
<proteinExistence type="predicted"/>
<evidence type="ECO:0000256" key="2">
    <source>
        <dbReference type="SAM" id="Phobius"/>
    </source>
</evidence>
<evidence type="ECO:0000313" key="5">
    <source>
        <dbReference type="Proteomes" id="UP000245938"/>
    </source>
</evidence>
<sequence>MTENTRRYRADRKPPNKKKGDKLLNYLISIVVILIFVVAGFIFFGDSTKKVANNKVDDQVVEQPKTPAKKEETKKDDQPSDKTDDKKDEQQEPNTREDDNNTELKGDLTTSDTAKVTPMDDAVVKEVIEDSSWTPFKTKQQDDGTAHNSSYDEKSLDWQEKIAAISAVTDIAEADLIVWFMKNGGSADSAIGTVSSKDKSKMYRVSIKWVTKEGWLPTKVETLKQIKGAY</sequence>
<feature type="transmembrane region" description="Helical" evidence="2">
    <location>
        <begin position="23"/>
        <end position="44"/>
    </location>
</feature>
<accession>A0A2U3AJV8</accession>
<evidence type="ECO:0000256" key="1">
    <source>
        <dbReference type="SAM" id="MobiDB-lite"/>
    </source>
</evidence>
<keyword evidence="2" id="KW-1133">Transmembrane helix</keyword>
<keyword evidence="2" id="KW-0472">Membrane</keyword>
<feature type="region of interest" description="Disordered" evidence="1">
    <location>
        <begin position="134"/>
        <end position="153"/>
    </location>
</feature>
<evidence type="ECO:0000313" key="4">
    <source>
        <dbReference type="EMBL" id="PWI24828.1"/>
    </source>
</evidence>
<feature type="domain" description="DUF1510" evidence="3">
    <location>
        <begin position="128"/>
        <end position="223"/>
    </location>
</feature>
<keyword evidence="5" id="KW-1185">Reference proteome</keyword>
<dbReference type="AlphaFoldDB" id="A0A2U3AJV8"/>
<dbReference type="EMBL" id="QFVR01000015">
    <property type="protein sequence ID" value="PWI24828.1"/>
    <property type="molecule type" value="Genomic_DNA"/>
</dbReference>